<organism evidence="3">
    <name type="scientific">Micrococcus sp. V7</name>
    <dbReference type="NCBI Taxonomy" id="404582"/>
    <lineage>
        <taxon>Bacteria</taxon>
        <taxon>Bacillati</taxon>
        <taxon>Actinomycetota</taxon>
        <taxon>Actinomycetes</taxon>
        <taxon>Micrococcales</taxon>
        <taxon>Micrococcaceae</taxon>
        <taxon>Micrococcus</taxon>
    </lineage>
</organism>
<evidence type="ECO:0000256" key="2">
    <source>
        <dbReference type="SAM" id="MobiDB-lite"/>
    </source>
</evidence>
<keyword evidence="1" id="KW-0175">Coiled coil</keyword>
<proteinExistence type="predicted"/>
<feature type="compositionally biased region" description="Basic and acidic residues" evidence="2">
    <location>
        <begin position="1"/>
        <end position="11"/>
    </location>
</feature>
<gene>
    <name evidence="3" type="ORF">LMV7_p00740</name>
</gene>
<feature type="region of interest" description="Disordered" evidence="2">
    <location>
        <begin position="1"/>
        <end position="50"/>
    </location>
</feature>
<keyword evidence="3" id="KW-0614">Plasmid</keyword>
<reference evidence="3" key="1">
    <citation type="journal article" date="2013" name="Genome Announc.">
        <title>First complete sequence of a giant linear plasmid from a micrococcus strain isolated from an extremely high-altitude lake.</title>
        <authorList>
            <person name="Dib J.R."/>
            <person name="Schuldes J."/>
            <person name="Thurmer A."/>
            <person name="Farias M.E."/>
            <person name="Daniel R."/>
            <person name="Meinhardt F."/>
        </authorList>
    </citation>
    <scope>NUCLEOTIDE SEQUENCE</scope>
    <source>
        <strain evidence="3">V7</strain>
        <plasmid evidence="3">pLMV7</plasmid>
    </source>
</reference>
<dbReference type="EMBL" id="KF577591">
    <property type="protein sequence ID" value="AGY35495.1"/>
    <property type="molecule type" value="Genomic_DNA"/>
</dbReference>
<evidence type="ECO:0000313" key="3">
    <source>
        <dbReference type="EMBL" id="AGY35495.1"/>
    </source>
</evidence>
<feature type="compositionally biased region" description="Basic and acidic residues" evidence="2">
    <location>
        <begin position="40"/>
        <end position="50"/>
    </location>
</feature>
<dbReference type="AlphaFoldDB" id="U5NZZ7"/>
<geneLocation type="plasmid" evidence="3">
    <name>pLMV7</name>
</geneLocation>
<name>U5NZZ7_9MICC</name>
<sequence length="106" mass="11532">MCNVVRERDWPPDAGGDETPAPSRGPASTESLNCDPEETVTDHHPPPPLEDAHLLAALQEAQEAMDELEQIGARTAAAAWFGCVRTLHRFLALPHCPPRRDAPHAP</sequence>
<protein>
    <submittedName>
        <fullName evidence="3">Uncharacterized protein</fullName>
    </submittedName>
</protein>
<accession>U5NZZ7</accession>
<feature type="coiled-coil region" evidence="1">
    <location>
        <begin position="51"/>
        <end position="78"/>
    </location>
</feature>
<evidence type="ECO:0000256" key="1">
    <source>
        <dbReference type="SAM" id="Coils"/>
    </source>
</evidence>